<evidence type="ECO:0000256" key="6">
    <source>
        <dbReference type="ARBA" id="ARBA00022833"/>
    </source>
</evidence>
<dbReference type="GO" id="GO:0052717">
    <property type="term" value="F:tRNA-specific adenosine-34 deaminase activity"/>
    <property type="evidence" value="ECO:0007669"/>
    <property type="project" value="UniProtKB-UniRule"/>
</dbReference>
<feature type="domain" description="CMP/dCMP-type deaminase" evidence="9">
    <location>
        <begin position="2"/>
        <end position="113"/>
    </location>
</feature>
<dbReference type="NCBIfam" id="NF008113">
    <property type="entry name" value="PRK10860.1"/>
    <property type="match status" value="1"/>
</dbReference>
<dbReference type="FunFam" id="3.40.140.10:FF:000005">
    <property type="entry name" value="tRNA-specific adenosine deaminase"/>
    <property type="match status" value="1"/>
</dbReference>
<organism evidence="10 11">
    <name type="scientific">Mariprofundus ferrinatatus</name>
    <dbReference type="NCBI Taxonomy" id="1921087"/>
    <lineage>
        <taxon>Bacteria</taxon>
        <taxon>Pseudomonadati</taxon>
        <taxon>Pseudomonadota</taxon>
        <taxon>Candidatius Mariprofundia</taxon>
        <taxon>Mariprofundales</taxon>
        <taxon>Mariprofundaceae</taxon>
        <taxon>Mariprofundus</taxon>
    </lineage>
</organism>
<feature type="active site" description="Proton donor" evidence="8">
    <location>
        <position position="55"/>
    </location>
</feature>
<keyword evidence="5 8" id="KW-0378">Hydrolase</keyword>
<dbReference type="PANTHER" id="PTHR11079:SF202">
    <property type="entry name" value="TRNA-SPECIFIC ADENOSINE DEAMINASE"/>
    <property type="match status" value="1"/>
</dbReference>
<comment type="cofactor">
    <cofactor evidence="8">
        <name>Zn(2+)</name>
        <dbReference type="ChEBI" id="CHEBI:29105"/>
    </cofactor>
    <text evidence="8">Binds 1 zinc ion per subunit.</text>
</comment>
<dbReference type="KEGG" id="mfn:Ga0123462_1106"/>
<accession>A0A2K8L3R5</accession>
<feature type="binding site" evidence="8">
    <location>
        <position position="53"/>
    </location>
    <ligand>
        <name>Zn(2+)</name>
        <dbReference type="ChEBI" id="CHEBI:29105"/>
        <note>catalytic</note>
    </ligand>
</feature>
<dbReference type="GO" id="GO:0002100">
    <property type="term" value="P:tRNA wobble adenosine to inosine editing"/>
    <property type="evidence" value="ECO:0007669"/>
    <property type="project" value="UniProtKB-UniRule"/>
</dbReference>
<evidence type="ECO:0000259" key="9">
    <source>
        <dbReference type="PROSITE" id="PS51747"/>
    </source>
</evidence>
<dbReference type="GO" id="GO:0008270">
    <property type="term" value="F:zinc ion binding"/>
    <property type="evidence" value="ECO:0007669"/>
    <property type="project" value="UniProtKB-UniRule"/>
</dbReference>
<dbReference type="InterPro" id="IPR016193">
    <property type="entry name" value="Cytidine_deaminase-like"/>
</dbReference>
<feature type="binding site" evidence="8">
    <location>
        <position position="86"/>
    </location>
    <ligand>
        <name>Zn(2+)</name>
        <dbReference type="ChEBI" id="CHEBI:29105"/>
        <note>catalytic</note>
    </ligand>
</feature>
<dbReference type="PROSITE" id="PS00903">
    <property type="entry name" value="CYT_DCMP_DEAMINASES_1"/>
    <property type="match status" value="1"/>
</dbReference>
<name>A0A2K8L3R5_9PROT</name>
<keyword evidence="6 8" id="KW-0862">Zinc</keyword>
<dbReference type="PANTHER" id="PTHR11079">
    <property type="entry name" value="CYTOSINE DEAMINASE FAMILY MEMBER"/>
    <property type="match status" value="1"/>
</dbReference>
<evidence type="ECO:0000256" key="7">
    <source>
        <dbReference type="ARBA" id="ARBA00048045"/>
    </source>
</evidence>
<evidence type="ECO:0000256" key="1">
    <source>
        <dbReference type="ARBA" id="ARBA00010669"/>
    </source>
</evidence>
<dbReference type="EC" id="3.5.4.33" evidence="8"/>
<dbReference type="InterPro" id="IPR028883">
    <property type="entry name" value="tRNA_aden_deaminase"/>
</dbReference>
<dbReference type="AlphaFoldDB" id="A0A2K8L3R5"/>
<proteinExistence type="inferred from homology"/>
<dbReference type="Proteomes" id="UP000231637">
    <property type="component" value="Chromosome"/>
</dbReference>
<keyword evidence="3 8" id="KW-0819">tRNA processing</keyword>
<feature type="binding site" evidence="8">
    <location>
        <position position="83"/>
    </location>
    <ligand>
        <name>Zn(2+)</name>
        <dbReference type="ChEBI" id="CHEBI:29105"/>
        <note>catalytic</note>
    </ligand>
</feature>
<dbReference type="EMBL" id="CP018800">
    <property type="protein sequence ID" value="ATX81970.1"/>
    <property type="molecule type" value="Genomic_DNA"/>
</dbReference>
<dbReference type="InterPro" id="IPR016192">
    <property type="entry name" value="APOBEC/CMP_deaminase_Zn-bd"/>
</dbReference>
<dbReference type="RefSeq" id="WP_100265370.1">
    <property type="nucleotide sequence ID" value="NZ_CP018800.1"/>
</dbReference>
<comment type="function">
    <text evidence="8">Catalyzes the deamination of adenosine to inosine at the wobble position 34 of tRNA(Arg2).</text>
</comment>
<dbReference type="HAMAP" id="MF_00972">
    <property type="entry name" value="tRNA_aden_deaminase"/>
    <property type="match status" value="1"/>
</dbReference>
<evidence type="ECO:0000256" key="8">
    <source>
        <dbReference type="HAMAP-Rule" id="MF_00972"/>
    </source>
</evidence>
<comment type="subunit">
    <text evidence="2 8">Homodimer.</text>
</comment>
<dbReference type="InterPro" id="IPR058535">
    <property type="entry name" value="MafB19-deam"/>
</dbReference>
<dbReference type="SUPFAM" id="SSF53927">
    <property type="entry name" value="Cytidine deaminase-like"/>
    <property type="match status" value="1"/>
</dbReference>
<evidence type="ECO:0000256" key="5">
    <source>
        <dbReference type="ARBA" id="ARBA00022801"/>
    </source>
</evidence>
<evidence type="ECO:0000313" key="11">
    <source>
        <dbReference type="Proteomes" id="UP000231637"/>
    </source>
</evidence>
<dbReference type="PROSITE" id="PS51747">
    <property type="entry name" value="CYT_DCMP_DEAMINASES_2"/>
    <property type="match status" value="1"/>
</dbReference>
<evidence type="ECO:0000256" key="3">
    <source>
        <dbReference type="ARBA" id="ARBA00022694"/>
    </source>
</evidence>
<evidence type="ECO:0000313" key="10">
    <source>
        <dbReference type="EMBL" id="ATX81970.1"/>
    </source>
</evidence>
<keyword evidence="11" id="KW-1185">Reference proteome</keyword>
<protein>
    <recommendedName>
        <fullName evidence="8">tRNA-specific adenosine deaminase</fullName>
        <ecNumber evidence="8">3.5.4.33</ecNumber>
    </recommendedName>
</protein>
<dbReference type="CDD" id="cd01285">
    <property type="entry name" value="nucleoside_deaminase"/>
    <property type="match status" value="1"/>
</dbReference>
<comment type="similarity">
    <text evidence="1">Belongs to the cytidine and deoxycytidylate deaminase family. ADAT2 subfamily.</text>
</comment>
<dbReference type="Pfam" id="PF14437">
    <property type="entry name" value="MafB19-deam"/>
    <property type="match status" value="1"/>
</dbReference>
<dbReference type="InterPro" id="IPR002125">
    <property type="entry name" value="CMP_dCMP_dom"/>
</dbReference>
<dbReference type="Gene3D" id="3.40.140.10">
    <property type="entry name" value="Cytidine Deaminase, domain 2"/>
    <property type="match status" value="1"/>
</dbReference>
<evidence type="ECO:0000256" key="2">
    <source>
        <dbReference type="ARBA" id="ARBA00011738"/>
    </source>
</evidence>
<gene>
    <name evidence="8" type="primary">tadA</name>
    <name evidence="10" type="ORF">Ga0123462_1106</name>
</gene>
<comment type="catalytic activity">
    <reaction evidence="7 8">
        <text>adenosine(34) in tRNA + H2O + H(+) = inosine(34) in tRNA + NH4(+)</text>
        <dbReference type="Rhea" id="RHEA:43168"/>
        <dbReference type="Rhea" id="RHEA-COMP:10373"/>
        <dbReference type="Rhea" id="RHEA-COMP:10374"/>
        <dbReference type="ChEBI" id="CHEBI:15377"/>
        <dbReference type="ChEBI" id="CHEBI:15378"/>
        <dbReference type="ChEBI" id="CHEBI:28938"/>
        <dbReference type="ChEBI" id="CHEBI:74411"/>
        <dbReference type="ChEBI" id="CHEBI:82852"/>
        <dbReference type="EC" id="3.5.4.33"/>
    </reaction>
</comment>
<sequence length="152" mass="16471">MKDDTFYMNLALQQAEIAAENDEVPVGALLLLADGTEVLSHNAPISLHDASAHAEMRVIREACRISENYRLTGSTLYVTLEPCLMCAGAIVHARIGRVVYGAGDPKTGAVASLYEVLSDERLNHQPEVTGGVLADQCGDLLKGFFRSRRQKA</sequence>
<reference evidence="10 11" key="1">
    <citation type="submission" date="2016-12" db="EMBL/GenBank/DDBJ databases">
        <title>Isolation and genomic insights into novel planktonic Zetaproteobacteria from stratified waters of the Chesapeake Bay.</title>
        <authorList>
            <person name="McAllister S.M."/>
            <person name="Kato S."/>
            <person name="Chan C.S."/>
            <person name="Chiu B.K."/>
            <person name="Field E.K."/>
        </authorList>
    </citation>
    <scope>NUCLEOTIDE SEQUENCE [LARGE SCALE GENOMIC DNA]</scope>
    <source>
        <strain evidence="10 11">CP-8</strain>
    </source>
</reference>
<evidence type="ECO:0000256" key="4">
    <source>
        <dbReference type="ARBA" id="ARBA00022723"/>
    </source>
</evidence>
<dbReference type="OrthoDB" id="5292446at2"/>
<keyword evidence="4 8" id="KW-0479">Metal-binding</keyword>